<accession>A0A2A2TN50</accession>
<proteinExistence type="predicted"/>
<dbReference type="OrthoDB" id="489719at2"/>
<name>A0A2A2TN50_9CYAN</name>
<sequence>MNYESKRLTISYPAIERLAQAYGLPQDLPSQTLAGYIERLIFECLCKQTVSPSTVNQGVNTSPSVTQSKPNLSKLASMAGNQK</sequence>
<organism evidence="2 3">
    <name type="scientific">Brunnivagina elsteri CCALA 953</name>
    <dbReference type="NCBI Taxonomy" id="987040"/>
    <lineage>
        <taxon>Bacteria</taxon>
        <taxon>Bacillati</taxon>
        <taxon>Cyanobacteriota</taxon>
        <taxon>Cyanophyceae</taxon>
        <taxon>Nostocales</taxon>
        <taxon>Calotrichaceae</taxon>
        <taxon>Brunnivagina</taxon>
    </lineage>
</organism>
<protein>
    <submittedName>
        <fullName evidence="2">Uncharacterized protein</fullName>
    </submittedName>
</protein>
<evidence type="ECO:0000256" key="1">
    <source>
        <dbReference type="SAM" id="MobiDB-lite"/>
    </source>
</evidence>
<evidence type="ECO:0000313" key="3">
    <source>
        <dbReference type="Proteomes" id="UP000218238"/>
    </source>
</evidence>
<comment type="caution">
    <text evidence="2">The sequence shown here is derived from an EMBL/GenBank/DDBJ whole genome shotgun (WGS) entry which is preliminary data.</text>
</comment>
<feature type="compositionally biased region" description="Polar residues" evidence="1">
    <location>
        <begin position="53"/>
        <end position="71"/>
    </location>
</feature>
<dbReference type="AlphaFoldDB" id="A0A2A2TN50"/>
<reference evidence="2 3" key="1">
    <citation type="submission" date="2017-08" db="EMBL/GenBank/DDBJ databases">
        <title>Draft genome sequence of filamentous cyanobacterium Calothrix elsteri CCALA 953.</title>
        <authorList>
            <person name="Gagunashvili A.N."/>
            <person name="Elster J."/>
            <person name="Andresson O.S."/>
        </authorList>
    </citation>
    <scope>NUCLEOTIDE SEQUENCE [LARGE SCALE GENOMIC DNA]</scope>
    <source>
        <strain evidence="2 3">CCALA 953</strain>
    </source>
</reference>
<gene>
    <name evidence="2" type="ORF">CK510_04750</name>
</gene>
<keyword evidence="3" id="KW-1185">Reference proteome</keyword>
<feature type="region of interest" description="Disordered" evidence="1">
    <location>
        <begin position="53"/>
        <end position="83"/>
    </location>
</feature>
<dbReference type="Proteomes" id="UP000218238">
    <property type="component" value="Unassembled WGS sequence"/>
</dbReference>
<dbReference type="EMBL" id="NTFS01000032">
    <property type="protein sequence ID" value="PAX59862.1"/>
    <property type="molecule type" value="Genomic_DNA"/>
</dbReference>
<dbReference type="RefSeq" id="WP_095720602.1">
    <property type="nucleotide sequence ID" value="NZ_NTFS01000032.1"/>
</dbReference>
<evidence type="ECO:0000313" key="2">
    <source>
        <dbReference type="EMBL" id="PAX59862.1"/>
    </source>
</evidence>